<proteinExistence type="predicted"/>
<dbReference type="InterPro" id="IPR009057">
    <property type="entry name" value="Homeodomain-like_sf"/>
</dbReference>
<dbReference type="STRING" id="1125712.HMPREF1316_2022"/>
<organism evidence="2 3">
    <name type="scientific">Olsenella profusa F0195</name>
    <dbReference type="NCBI Taxonomy" id="1125712"/>
    <lineage>
        <taxon>Bacteria</taxon>
        <taxon>Bacillati</taxon>
        <taxon>Actinomycetota</taxon>
        <taxon>Coriobacteriia</taxon>
        <taxon>Coriobacteriales</taxon>
        <taxon>Atopobiaceae</taxon>
        <taxon>Olsenella</taxon>
    </lineage>
</organism>
<evidence type="ECO:0000313" key="3">
    <source>
        <dbReference type="Proteomes" id="UP000016638"/>
    </source>
</evidence>
<evidence type="ECO:0008006" key="4">
    <source>
        <dbReference type="Google" id="ProtNLM"/>
    </source>
</evidence>
<evidence type="ECO:0000313" key="2">
    <source>
        <dbReference type="EMBL" id="ERL08474.1"/>
    </source>
</evidence>
<dbReference type="eggNOG" id="COG4584">
    <property type="taxonomic scope" value="Bacteria"/>
</dbReference>
<comment type="caution">
    <text evidence="2">The sequence shown here is derived from an EMBL/GenBank/DDBJ whole genome shotgun (WGS) entry which is preliminary data.</text>
</comment>
<dbReference type="Proteomes" id="UP000016638">
    <property type="component" value="Unassembled WGS sequence"/>
</dbReference>
<feature type="region of interest" description="Disordered" evidence="1">
    <location>
        <begin position="35"/>
        <end position="57"/>
    </location>
</feature>
<dbReference type="Gene3D" id="1.10.10.60">
    <property type="entry name" value="Homeodomain-like"/>
    <property type="match status" value="1"/>
</dbReference>
<evidence type="ECO:0000256" key="1">
    <source>
        <dbReference type="SAM" id="MobiDB-lite"/>
    </source>
</evidence>
<dbReference type="RefSeq" id="WP_021725977.1">
    <property type="nucleotide sequence ID" value="NZ_AWEZ01000044.1"/>
</dbReference>
<dbReference type="PATRIC" id="fig|1125712.3.peg.1135"/>
<dbReference type="EMBL" id="AWEZ01000044">
    <property type="protein sequence ID" value="ERL08474.1"/>
    <property type="molecule type" value="Genomic_DNA"/>
</dbReference>
<dbReference type="SUPFAM" id="SSF46689">
    <property type="entry name" value="Homeodomain-like"/>
    <property type="match status" value="1"/>
</dbReference>
<dbReference type="AlphaFoldDB" id="U2T5Y8"/>
<keyword evidence="3" id="KW-1185">Reference proteome</keyword>
<name>U2T5Y8_9ACTN</name>
<accession>U2T5Y8</accession>
<sequence length="113" mass="12658">MAVSLDEQEDIRQMDRDGVPRARIARELDLSRNTVSKYADKQDMSPEVPVSKRRARPATDGLASWIDAILASDQAVPRKQRHTAQRIFDRAVDEMGYHGAVCVVGDGRTDRHG</sequence>
<gene>
    <name evidence="2" type="ORF">HMPREF1316_2022</name>
</gene>
<reference evidence="2 3" key="1">
    <citation type="submission" date="2013-08" db="EMBL/GenBank/DDBJ databases">
        <authorList>
            <person name="Durkin A.S."/>
            <person name="Haft D.R."/>
            <person name="McCorrison J."/>
            <person name="Torralba M."/>
            <person name="Gillis M."/>
            <person name="Haft D.H."/>
            <person name="Methe B."/>
            <person name="Sutton G."/>
            <person name="Nelson K.E."/>
        </authorList>
    </citation>
    <scope>NUCLEOTIDE SEQUENCE [LARGE SCALE GENOMIC DNA]</scope>
    <source>
        <strain evidence="2 3">F0195</strain>
    </source>
</reference>
<protein>
    <recommendedName>
        <fullName evidence="4">Homeodomain-like domain protein</fullName>
    </recommendedName>
</protein>